<feature type="domain" description="Bacterial SCP orthologue" evidence="1">
    <location>
        <begin position="61"/>
        <end position="151"/>
    </location>
</feature>
<evidence type="ECO:0000313" key="3">
    <source>
        <dbReference type="Proteomes" id="UP001500908"/>
    </source>
</evidence>
<dbReference type="Proteomes" id="UP001500908">
    <property type="component" value="Unassembled WGS sequence"/>
</dbReference>
<accession>A0ABP7F2W1</accession>
<protein>
    <recommendedName>
        <fullName evidence="1">Bacterial SCP orthologue domain-containing protein</fullName>
    </recommendedName>
</protein>
<proteinExistence type="predicted"/>
<dbReference type="Pfam" id="PF17844">
    <property type="entry name" value="SCP_3"/>
    <property type="match status" value="1"/>
</dbReference>
<sequence length="159" mass="16758">MAAKSTAAQRRHATLRAALDEQRAALDEPPYSGVDRPSPVLTACAGAVLRAYEQGRQPTKAALRAAVRGTLAELAERAPGHALEVRVPPVGAVQCMAGPRHTRGTPPGVVETTPRMWLALALGERSWEAAVADHDVNASGVRADLGALLPLWQPVHDAT</sequence>
<dbReference type="InterPro" id="IPR041629">
    <property type="entry name" value="SCP_3"/>
</dbReference>
<reference evidence="3" key="1">
    <citation type="journal article" date="2019" name="Int. J. Syst. Evol. Microbiol.">
        <title>The Global Catalogue of Microorganisms (GCM) 10K type strain sequencing project: providing services to taxonomists for standard genome sequencing and annotation.</title>
        <authorList>
            <consortium name="The Broad Institute Genomics Platform"/>
            <consortium name="The Broad Institute Genome Sequencing Center for Infectious Disease"/>
            <person name="Wu L."/>
            <person name="Ma J."/>
        </authorList>
    </citation>
    <scope>NUCLEOTIDE SEQUENCE [LARGE SCALE GENOMIC DNA]</scope>
    <source>
        <strain evidence="3">JCM 17137</strain>
    </source>
</reference>
<comment type="caution">
    <text evidence="2">The sequence shown here is derived from an EMBL/GenBank/DDBJ whole genome shotgun (WGS) entry which is preliminary data.</text>
</comment>
<dbReference type="EMBL" id="BAABDD010000003">
    <property type="protein sequence ID" value="GAA3730198.1"/>
    <property type="molecule type" value="Genomic_DNA"/>
</dbReference>
<name>A0ABP7F2W1_9ACTN</name>
<evidence type="ECO:0000259" key="1">
    <source>
        <dbReference type="Pfam" id="PF17844"/>
    </source>
</evidence>
<organism evidence="2 3">
    <name type="scientific">Salinactinospora qingdaonensis</name>
    <dbReference type="NCBI Taxonomy" id="702744"/>
    <lineage>
        <taxon>Bacteria</taxon>
        <taxon>Bacillati</taxon>
        <taxon>Actinomycetota</taxon>
        <taxon>Actinomycetes</taxon>
        <taxon>Streptosporangiales</taxon>
        <taxon>Nocardiopsidaceae</taxon>
        <taxon>Salinactinospora</taxon>
    </lineage>
</organism>
<keyword evidence="3" id="KW-1185">Reference proteome</keyword>
<dbReference type="RefSeq" id="WP_344967505.1">
    <property type="nucleotide sequence ID" value="NZ_BAABDD010000003.1"/>
</dbReference>
<dbReference type="Gene3D" id="3.30.1050.40">
    <property type="match status" value="1"/>
</dbReference>
<gene>
    <name evidence="2" type="ORF">GCM10022402_08590</name>
</gene>
<evidence type="ECO:0000313" key="2">
    <source>
        <dbReference type="EMBL" id="GAA3730198.1"/>
    </source>
</evidence>